<keyword evidence="2" id="KW-0472">Membrane</keyword>
<evidence type="ECO:0000256" key="1">
    <source>
        <dbReference type="SAM" id="MobiDB-lite"/>
    </source>
</evidence>
<accession>A0A6A5UKW0</accession>
<protein>
    <submittedName>
        <fullName evidence="3">Uncharacterized protein</fullName>
    </submittedName>
</protein>
<dbReference type="AlphaFoldDB" id="A0A6A5UKW0"/>
<name>A0A6A5UKW0_9PLEO</name>
<keyword evidence="2" id="KW-0812">Transmembrane</keyword>
<proteinExistence type="predicted"/>
<dbReference type="EMBL" id="ML976761">
    <property type="protein sequence ID" value="KAF1965475.1"/>
    <property type="molecule type" value="Genomic_DNA"/>
</dbReference>
<feature type="transmembrane region" description="Helical" evidence="2">
    <location>
        <begin position="260"/>
        <end position="285"/>
    </location>
</feature>
<organism evidence="3 4">
    <name type="scientific">Bimuria novae-zelandiae CBS 107.79</name>
    <dbReference type="NCBI Taxonomy" id="1447943"/>
    <lineage>
        <taxon>Eukaryota</taxon>
        <taxon>Fungi</taxon>
        <taxon>Dikarya</taxon>
        <taxon>Ascomycota</taxon>
        <taxon>Pezizomycotina</taxon>
        <taxon>Dothideomycetes</taxon>
        <taxon>Pleosporomycetidae</taxon>
        <taxon>Pleosporales</taxon>
        <taxon>Massarineae</taxon>
        <taxon>Didymosphaeriaceae</taxon>
        <taxon>Bimuria</taxon>
    </lineage>
</organism>
<keyword evidence="4" id="KW-1185">Reference proteome</keyword>
<reference evidence="3" key="1">
    <citation type="journal article" date="2020" name="Stud. Mycol.">
        <title>101 Dothideomycetes genomes: a test case for predicting lifestyles and emergence of pathogens.</title>
        <authorList>
            <person name="Haridas S."/>
            <person name="Albert R."/>
            <person name="Binder M."/>
            <person name="Bloem J."/>
            <person name="Labutti K."/>
            <person name="Salamov A."/>
            <person name="Andreopoulos B."/>
            <person name="Baker S."/>
            <person name="Barry K."/>
            <person name="Bills G."/>
            <person name="Bluhm B."/>
            <person name="Cannon C."/>
            <person name="Castanera R."/>
            <person name="Culley D."/>
            <person name="Daum C."/>
            <person name="Ezra D."/>
            <person name="Gonzalez J."/>
            <person name="Henrissat B."/>
            <person name="Kuo A."/>
            <person name="Liang C."/>
            <person name="Lipzen A."/>
            <person name="Lutzoni F."/>
            <person name="Magnuson J."/>
            <person name="Mondo S."/>
            <person name="Nolan M."/>
            <person name="Ohm R."/>
            <person name="Pangilinan J."/>
            <person name="Park H.-J."/>
            <person name="Ramirez L."/>
            <person name="Alfaro M."/>
            <person name="Sun H."/>
            <person name="Tritt A."/>
            <person name="Yoshinaga Y."/>
            <person name="Zwiers L.-H."/>
            <person name="Turgeon B."/>
            <person name="Goodwin S."/>
            <person name="Spatafora J."/>
            <person name="Crous P."/>
            <person name="Grigoriev I."/>
        </authorList>
    </citation>
    <scope>NUCLEOTIDE SEQUENCE</scope>
    <source>
        <strain evidence="3">CBS 107.79</strain>
    </source>
</reference>
<sequence length="345" mass="35638">MLDLRDPYSAQTLKHITCSHPPNSTQTTHSPQNALIMSKYFSFALWGPCAVAAVLTAPTATITAPASLHKRAVTTVGYYLDGSRDGTTLWGTVTYETEGAMVGTSGSLFALCASNSCDFGSCSGDTYVMRTTAVAWYEIRDILTFNAVLIKSDSGSASSLTCSSNLLYSDVFDTTPLTNFFCDTATVTGYVLYEKTPGPTDGPIPTLSSSTSSASSPSRSTSRRSSPPSSVAPSTSTSISTGLVPVATTGAPEPKKSTPIGAIVGGAIGGFAVIGALVVAAVILIRRGRATPPSQTTYAMPPQQESKPYVGIAVAPPPEKTPAATTNPYAVEVDSAPAPSQSPVP</sequence>
<feature type="compositionally biased region" description="Low complexity" evidence="1">
    <location>
        <begin position="203"/>
        <end position="241"/>
    </location>
</feature>
<evidence type="ECO:0000313" key="4">
    <source>
        <dbReference type="Proteomes" id="UP000800036"/>
    </source>
</evidence>
<feature type="non-terminal residue" evidence="3">
    <location>
        <position position="345"/>
    </location>
</feature>
<evidence type="ECO:0000313" key="3">
    <source>
        <dbReference type="EMBL" id="KAF1965475.1"/>
    </source>
</evidence>
<keyword evidence="2" id="KW-1133">Transmembrane helix</keyword>
<dbReference type="OrthoDB" id="3789992at2759"/>
<gene>
    <name evidence="3" type="ORF">BU23DRAFT_604168</name>
</gene>
<feature type="region of interest" description="Disordered" evidence="1">
    <location>
        <begin position="199"/>
        <end position="257"/>
    </location>
</feature>
<evidence type="ECO:0000256" key="2">
    <source>
        <dbReference type="SAM" id="Phobius"/>
    </source>
</evidence>
<feature type="region of interest" description="Disordered" evidence="1">
    <location>
        <begin position="309"/>
        <end position="345"/>
    </location>
</feature>
<dbReference type="Proteomes" id="UP000800036">
    <property type="component" value="Unassembled WGS sequence"/>
</dbReference>